<dbReference type="KEGG" id="scc:Spico_1429"/>
<dbReference type="AlphaFoldDB" id="F4GI35"/>
<dbReference type="InterPro" id="IPR036412">
    <property type="entry name" value="HAD-like_sf"/>
</dbReference>
<dbReference type="RefSeq" id="WP_013740028.1">
    <property type="nucleotide sequence ID" value="NC_015436.1"/>
</dbReference>
<name>F4GI35_PARC1</name>
<dbReference type="SUPFAM" id="SSF56784">
    <property type="entry name" value="HAD-like"/>
    <property type="match status" value="1"/>
</dbReference>
<dbReference type="HOGENOM" id="CLU_045011_8_1_12"/>
<evidence type="ECO:0000313" key="1">
    <source>
        <dbReference type="EMBL" id="AEC02633.1"/>
    </source>
</evidence>
<reference evidence="1 2" key="2">
    <citation type="journal article" date="2012" name="Stand. Genomic Sci.">
        <title>Complete genome sequence of the termite hindgut bacterium Spirochaeta coccoides type strain (SPN1(T)), reclassification in the genus Sphaerochaeta as Sphaerochaeta coccoides comb. nov. and emendations of the family Spirochaetaceae and the genus Sphaerochaeta.</title>
        <authorList>
            <person name="Abt B."/>
            <person name="Han C."/>
            <person name="Scheuner C."/>
            <person name="Lu M."/>
            <person name="Lapidus A."/>
            <person name="Nolan M."/>
            <person name="Lucas S."/>
            <person name="Hammon N."/>
            <person name="Deshpande S."/>
            <person name="Cheng J.F."/>
            <person name="Tapia R."/>
            <person name="Goodwin L.A."/>
            <person name="Pitluck S."/>
            <person name="Liolios K."/>
            <person name="Pagani I."/>
            <person name="Ivanova N."/>
            <person name="Mavromatis K."/>
            <person name="Mikhailova N."/>
            <person name="Huntemann M."/>
            <person name="Pati A."/>
            <person name="Chen A."/>
            <person name="Palaniappan K."/>
            <person name="Land M."/>
            <person name="Hauser L."/>
            <person name="Brambilla E.M."/>
            <person name="Rohde M."/>
            <person name="Spring S."/>
            <person name="Gronow S."/>
            <person name="Goker M."/>
            <person name="Woyke T."/>
            <person name="Bristow J."/>
            <person name="Eisen J.A."/>
            <person name="Markowitz V."/>
            <person name="Hugenholtz P."/>
            <person name="Kyrpides N.C."/>
            <person name="Klenk H.P."/>
            <person name="Detter J.C."/>
        </authorList>
    </citation>
    <scope>NUCLEOTIDE SEQUENCE [LARGE SCALE GENOMIC DNA]</scope>
    <source>
        <strain evidence="2">ATCC BAA-1237 / DSM 17374 / SPN1</strain>
    </source>
</reference>
<dbReference type="SFLD" id="SFLDG01129">
    <property type="entry name" value="C1.5:_HAD__Beta-PGM__Phosphata"/>
    <property type="match status" value="1"/>
</dbReference>
<dbReference type="InterPro" id="IPR006439">
    <property type="entry name" value="HAD-SF_hydro_IA"/>
</dbReference>
<sequence length="235" mass="26033">MKYPIVFIDADDTLLDFPAGEVMAFTMCMHDLGIDGMAAEAFSIYKTMNAAIWKEHEQGLISIEVLKTERFSRFFTYMGIDAPAEKAGRLFLEHLGESDHLIPGAISLLETLHGMGVRLYLATNGYPEVQHSRLERTGIRKYFSGVGISGEMGFRKPDVRFFEVLHTIAGTQDCRQDVLMVGDSLSSDIAGGINAGLDTCWFNQYGLNFPPDVRPTYDVHNLSDIVRVVAGVAIS</sequence>
<dbReference type="InterPro" id="IPR023198">
    <property type="entry name" value="PGP-like_dom2"/>
</dbReference>
<dbReference type="InterPro" id="IPR011951">
    <property type="entry name" value="HAD-SF_hydro_IA_YjjG/PynA"/>
</dbReference>
<dbReference type="InterPro" id="IPR052550">
    <property type="entry name" value="Pyrimidine_5'-ntase_YjjG"/>
</dbReference>
<dbReference type="PANTHER" id="PTHR47478:SF1">
    <property type="entry name" value="PYRIMIDINE 5'-NUCLEOTIDASE YJJG"/>
    <property type="match status" value="1"/>
</dbReference>
<dbReference type="NCBIfam" id="TIGR01549">
    <property type="entry name" value="HAD-SF-IA-v1"/>
    <property type="match status" value="1"/>
</dbReference>
<organism evidence="1 2">
    <name type="scientific">Parasphaerochaeta coccoides (strain ATCC BAA-1237 / DSM 17374 / SPN1)</name>
    <name type="common">Sphaerochaeta coccoides</name>
    <dbReference type="NCBI Taxonomy" id="760011"/>
    <lineage>
        <taxon>Bacteria</taxon>
        <taxon>Pseudomonadati</taxon>
        <taxon>Spirochaetota</taxon>
        <taxon>Spirochaetia</taxon>
        <taxon>Spirochaetales</taxon>
        <taxon>Sphaerochaetaceae</taxon>
        <taxon>Parasphaerochaeta</taxon>
    </lineage>
</organism>
<dbReference type="InterPro" id="IPR023214">
    <property type="entry name" value="HAD_sf"/>
</dbReference>
<dbReference type="NCBIfam" id="TIGR02254">
    <property type="entry name" value="YjjG_YfnB"/>
    <property type="match status" value="1"/>
</dbReference>
<reference evidence="2" key="1">
    <citation type="submission" date="2011-04" db="EMBL/GenBank/DDBJ databases">
        <title>The complete genome of Spirochaeta coccoides DSM 17374.</title>
        <authorList>
            <person name="Lucas S."/>
            <person name="Copeland A."/>
            <person name="Lapidus A."/>
            <person name="Bruce D."/>
            <person name="Goodwin L."/>
            <person name="Pitluck S."/>
            <person name="Peters L."/>
            <person name="Kyrpides N."/>
            <person name="Mavromatis K."/>
            <person name="Pagani I."/>
            <person name="Ivanova N."/>
            <person name="Ovchinnikova G."/>
            <person name="Lu M."/>
            <person name="Detter J.C."/>
            <person name="Tapia R."/>
            <person name="Han C."/>
            <person name="Land M."/>
            <person name="Hauser L."/>
            <person name="Markowitz V."/>
            <person name="Cheng J.-F."/>
            <person name="Hugenholtz P."/>
            <person name="Woyke T."/>
            <person name="Wu D."/>
            <person name="Spring S."/>
            <person name="Schroeder M."/>
            <person name="Brambilla E."/>
            <person name="Klenk H.-P."/>
            <person name="Eisen J.A."/>
        </authorList>
    </citation>
    <scope>NUCLEOTIDE SEQUENCE [LARGE SCALE GENOMIC DNA]</scope>
    <source>
        <strain evidence="2">ATCC BAA-1237 / DSM 17374 / SPN1</strain>
    </source>
</reference>
<gene>
    <name evidence="1" type="ordered locus">Spico_1429</name>
</gene>
<dbReference type="Gene3D" id="3.40.50.1000">
    <property type="entry name" value="HAD superfamily/HAD-like"/>
    <property type="match status" value="1"/>
</dbReference>
<dbReference type="PANTHER" id="PTHR47478">
    <property type="match status" value="1"/>
</dbReference>
<proteinExistence type="predicted"/>
<keyword evidence="1" id="KW-0378">Hydrolase</keyword>
<dbReference type="EC" id="3.1.3.5" evidence="1"/>
<evidence type="ECO:0000313" key="2">
    <source>
        <dbReference type="Proteomes" id="UP000007939"/>
    </source>
</evidence>
<dbReference type="eggNOG" id="COG1011">
    <property type="taxonomic scope" value="Bacteria"/>
</dbReference>
<dbReference type="Proteomes" id="UP000007939">
    <property type="component" value="Chromosome"/>
</dbReference>
<keyword evidence="2" id="KW-1185">Reference proteome</keyword>
<accession>F4GI35</accession>
<dbReference type="GO" id="GO:0008253">
    <property type="term" value="F:5'-nucleotidase activity"/>
    <property type="evidence" value="ECO:0007669"/>
    <property type="project" value="UniProtKB-EC"/>
</dbReference>
<dbReference type="Gene3D" id="1.10.150.240">
    <property type="entry name" value="Putative phosphatase, domain 2"/>
    <property type="match status" value="1"/>
</dbReference>
<dbReference type="STRING" id="760011.Spico_1429"/>
<dbReference type="SFLD" id="SFLDS00003">
    <property type="entry name" value="Haloacid_Dehalogenase"/>
    <property type="match status" value="1"/>
</dbReference>
<dbReference type="EMBL" id="CP002659">
    <property type="protein sequence ID" value="AEC02633.1"/>
    <property type="molecule type" value="Genomic_DNA"/>
</dbReference>
<protein>
    <submittedName>
        <fullName evidence="1">HAD superfamily (Subfamily IA) hydrolase, TIGR02254</fullName>
        <ecNumber evidence="1">3.1.3.5</ecNumber>
    </submittedName>
</protein>
<dbReference type="Pfam" id="PF00702">
    <property type="entry name" value="Hydrolase"/>
    <property type="match status" value="1"/>
</dbReference>